<dbReference type="SUPFAM" id="SSF49562">
    <property type="entry name" value="C2 domain (Calcium/lipid-binding domain, CaLB)"/>
    <property type="match status" value="1"/>
</dbReference>
<evidence type="ECO:0000259" key="1">
    <source>
        <dbReference type="PROSITE" id="PS50004"/>
    </source>
</evidence>
<dbReference type="InterPro" id="IPR000008">
    <property type="entry name" value="C2_dom"/>
</dbReference>
<dbReference type="AlphaFoldDB" id="A0A4D9CTS8"/>
<keyword evidence="3" id="KW-1185">Reference proteome</keyword>
<gene>
    <name evidence="2" type="ORF">NSK_006396</name>
</gene>
<comment type="caution">
    <text evidence="2">The sequence shown here is derived from an EMBL/GenBank/DDBJ whole genome shotgun (WGS) entry which is preliminary data.</text>
</comment>
<dbReference type="InterPro" id="IPR035892">
    <property type="entry name" value="C2_domain_sf"/>
</dbReference>
<reference evidence="2 3" key="1">
    <citation type="submission" date="2019-01" db="EMBL/GenBank/DDBJ databases">
        <title>Nuclear Genome Assembly of the Microalgal Biofuel strain Nannochloropsis salina CCMP1776.</title>
        <authorList>
            <person name="Hovde B."/>
        </authorList>
    </citation>
    <scope>NUCLEOTIDE SEQUENCE [LARGE SCALE GENOMIC DNA]</scope>
    <source>
        <strain evidence="2 3">CCMP1776</strain>
    </source>
</reference>
<evidence type="ECO:0000313" key="2">
    <source>
        <dbReference type="EMBL" id="TFJ82276.1"/>
    </source>
</evidence>
<feature type="domain" description="C2" evidence="1">
    <location>
        <begin position="15"/>
        <end position="158"/>
    </location>
</feature>
<evidence type="ECO:0000313" key="3">
    <source>
        <dbReference type="Proteomes" id="UP000355283"/>
    </source>
</evidence>
<organism evidence="2 3">
    <name type="scientific">Nannochloropsis salina CCMP1776</name>
    <dbReference type="NCBI Taxonomy" id="1027361"/>
    <lineage>
        <taxon>Eukaryota</taxon>
        <taxon>Sar</taxon>
        <taxon>Stramenopiles</taxon>
        <taxon>Ochrophyta</taxon>
        <taxon>Eustigmatophyceae</taxon>
        <taxon>Eustigmatales</taxon>
        <taxon>Monodopsidaceae</taxon>
        <taxon>Microchloropsis</taxon>
        <taxon>Microchloropsis salina</taxon>
    </lineage>
</organism>
<dbReference type="Gene3D" id="2.60.40.150">
    <property type="entry name" value="C2 domain"/>
    <property type="match status" value="1"/>
</dbReference>
<dbReference type="CDD" id="cd00030">
    <property type="entry name" value="C2"/>
    <property type="match status" value="1"/>
</dbReference>
<name>A0A4D9CTS8_9STRA</name>
<sequence length="329" mass="35811">MAARETSPFQAADAPIWRPEMAVRQNPYRYLDHQKGTIGILDIRLIDGRDLDSTGRGESGRSASVSPQVIIRVPAEEARSSVVPRNAHPSWQERFTMNLKKGVLQEGAPVLVVFQALDAASWRSPLGGSKGRDLGSGSLDILPLLNGSRGSHVMDEWVSLSPGPGRLHVVVEYEPVGMVPEMDDVVFFEAFARSPRSLVLPANEPMVVRAVSGAYLLVGFRTPTARQARGPEAAPECRLRVHRQTVFVIERHTLLDAAWHSVIDAADMVQAVPPVRWAKKQLQPYAKYAQVLARPALTSLHVTFAAARLAMRSGMAALGGATSTVFGDD</sequence>
<protein>
    <recommendedName>
        <fullName evidence="1">C2 domain-containing protein</fullName>
    </recommendedName>
</protein>
<dbReference type="PROSITE" id="PS50004">
    <property type="entry name" value="C2"/>
    <property type="match status" value="1"/>
</dbReference>
<dbReference type="OrthoDB" id="73919at2759"/>
<dbReference type="SMART" id="SM00239">
    <property type="entry name" value="C2"/>
    <property type="match status" value="1"/>
</dbReference>
<dbReference type="Pfam" id="PF00168">
    <property type="entry name" value="C2"/>
    <property type="match status" value="1"/>
</dbReference>
<accession>A0A4D9CTS8</accession>
<dbReference type="EMBL" id="SDOX01000118">
    <property type="protein sequence ID" value="TFJ82276.1"/>
    <property type="molecule type" value="Genomic_DNA"/>
</dbReference>
<dbReference type="Proteomes" id="UP000355283">
    <property type="component" value="Unassembled WGS sequence"/>
</dbReference>
<proteinExistence type="predicted"/>